<evidence type="ECO:0000256" key="2">
    <source>
        <dbReference type="ARBA" id="ARBA00023015"/>
    </source>
</evidence>
<evidence type="ECO:0000256" key="5">
    <source>
        <dbReference type="ARBA" id="ARBA00023163"/>
    </source>
</evidence>
<keyword evidence="9" id="KW-1185">Reference proteome</keyword>
<organism evidence="8 9">
    <name type="scientific">Blastopirellula retiformator</name>
    <dbReference type="NCBI Taxonomy" id="2527970"/>
    <lineage>
        <taxon>Bacteria</taxon>
        <taxon>Pseudomonadati</taxon>
        <taxon>Planctomycetota</taxon>
        <taxon>Planctomycetia</taxon>
        <taxon>Pirellulales</taxon>
        <taxon>Pirellulaceae</taxon>
        <taxon>Blastopirellula</taxon>
    </lineage>
</organism>
<dbReference type="InterPro" id="IPR036388">
    <property type="entry name" value="WH-like_DNA-bd_sf"/>
</dbReference>
<evidence type="ECO:0000313" key="9">
    <source>
        <dbReference type="Proteomes" id="UP000318878"/>
    </source>
</evidence>
<keyword evidence="2" id="KW-0805">Transcription regulation</keyword>
<evidence type="ECO:0000256" key="3">
    <source>
        <dbReference type="ARBA" id="ARBA00023082"/>
    </source>
</evidence>
<dbReference type="Gene3D" id="1.10.1740.10">
    <property type="match status" value="1"/>
</dbReference>
<feature type="domain" description="RNA polymerase sigma-70 region 4" evidence="7">
    <location>
        <begin position="125"/>
        <end position="172"/>
    </location>
</feature>
<reference evidence="8 9" key="1">
    <citation type="submission" date="2019-02" db="EMBL/GenBank/DDBJ databases">
        <title>Deep-cultivation of Planctomycetes and their phenomic and genomic characterization uncovers novel biology.</title>
        <authorList>
            <person name="Wiegand S."/>
            <person name="Jogler M."/>
            <person name="Boedeker C."/>
            <person name="Pinto D."/>
            <person name="Vollmers J."/>
            <person name="Rivas-Marin E."/>
            <person name="Kohn T."/>
            <person name="Peeters S.H."/>
            <person name="Heuer A."/>
            <person name="Rast P."/>
            <person name="Oberbeckmann S."/>
            <person name="Bunk B."/>
            <person name="Jeske O."/>
            <person name="Meyerdierks A."/>
            <person name="Storesund J.E."/>
            <person name="Kallscheuer N."/>
            <person name="Luecker S."/>
            <person name="Lage O.M."/>
            <person name="Pohl T."/>
            <person name="Merkel B.J."/>
            <person name="Hornburger P."/>
            <person name="Mueller R.-W."/>
            <person name="Bruemmer F."/>
            <person name="Labrenz M."/>
            <person name="Spormann A.M."/>
            <person name="Op Den Camp H."/>
            <person name="Overmann J."/>
            <person name="Amann R."/>
            <person name="Jetten M.S.M."/>
            <person name="Mascher T."/>
            <person name="Medema M.H."/>
            <person name="Devos D.P."/>
            <person name="Kaster A.-K."/>
            <person name="Ovreas L."/>
            <person name="Rohde M."/>
            <person name="Galperin M.Y."/>
            <person name="Jogler C."/>
        </authorList>
    </citation>
    <scope>NUCLEOTIDE SEQUENCE [LARGE SCALE GENOMIC DNA]</scope>
    <source>
        <strain evidence="8 9">Enr8</strain>
    </source>
</reference>
<dbReference type="NCBIfam" id="TIGR02989">
    <property type="entry name" value="Sig-70_gvs1"/>
    <property type="match status" value="1"/>
</dbReference>
<comment type="caution">
    <text evidence="8">The sequence shown here is derived from an EMBL/GenBank/DDBJ whole genome shotgun (WGS) entry which is preliminary data.</text>
</comment>
<dbReference type="GO" id="GO:0016987">
    <property type="term" value="F:sigma factor activity"/>
    <property type="evidence" value="ECO:0007669"/>
    <property type="project" value="UniProtKB-KW"/>
</dbReference>
<dbReference type="OrthoDB" id="6383365at2"/>
<evidence type="ECO:0000256" key="1">
    <source>
        <dbReference type="ARBA" id="ARBA00010641"/>
    </source>
</evidence>
<name>A0A5C5VKA5_9BACT</name>
<evidence type="ECO:0000256" key="4">
    <source>
        <dbReference type="ARBA" id="ARBA00023125"/>
    </source>
</evidence>
<dbReference type="InterPro" id="IPR007630">
    <property type="entry name" value="RNA_pol_sigma70_r4"/>
</dbReference>
<dbReference type="Gene3D" id="1.10.10.10">
    <property type="entry name" value="Winged helix-like DNA-binding domain superfamily/Winged helix DNA-binding domain"/>
    <property type="match status" value="1"/>
</dbReference>
<proteinExistence type="inferred from homology"/>
<feature type="domain" description="RNA polymerase sigma-70 region 2" evidence="6">
    <location>
        <begin position="23"/>
        <end position="88"/>
    </location>
</feature>
<keyword evidence="4" id="KW-0238">DNA-binding</keyword>
<dbReference type="PANTHER" id="PTHR43133">
    <property type="entry name" value="RNA POLYMERASE ECF-TYPE SIGMA FACTO"/>
    <property type="match status" value="1"/>
</dbReference>
<dbReference type="AlphaFoldDB" id="A0A5C5VKA5"/>
<dbReference type="RefSeq" id="WP_146428648.1">
    <property type="nucleotide sequence ID" value="NZ_SJPF01000001.1"/>
</dbReference>
<dbReference type="InterPro" id="IPR039425">
    <property type="entry name" value="RNA_pol_sigma-70-like"/>
</dbReference>
<evidence type="ECO:0000313" key="8">
    <source>
        <dbReference type="EMBL" id="TWT38387.1"/>
    </source>
</evidence>
<protein>
    <submittedName>
        <fullName evidence="8">RNA polymerase sigma factor CnrH</fullName>
    </submittedName>
</protein>
<dbReference type="SUPFAM" id="SSF88946">
    <property type="entry name" value="Sigma2 domain of RNA polymerase sigma factors"/>
    <property type="match status" value="1"/>
</dbReference>
<dbReference type="SUPFAM" id="SSF88659">
    <property type="entry name" value="Sigma3 and sigma4 domains of RNA polymerase sigma factors"/>
    <property type="match status" value="1"/>
</dbReference>
<keyword evidence="3" id="KW-0731">Sigma factor</keyword>
<dbReference type="InterPro" id="IPR014284">
    <property type="entry name" value="RNA_pol_sigma-70_dom"/>
</dbReference>
<dbReference type="CDD" id="cd06171">
    <property type="entry name" value="Sigma70_r4"/>
    <property type="match status" value="1"/>
</dbReference>
<comment type="similarity">
    <text evidence="1">Belongs to the sigma-70 factor family. ECF subfamily.</text>
</comment>
<keyword evidence="5" id="KW-0804">Transcription</keyword>
<accession>A0A5C5VKA5</accession>
<evidence type="ECO:0000259" key="7">
    <source>
        <dbReference type="Pfam" id="PF04545"/>
    </source>
</evidence>
<dbReference type="InterPro" id="IPR007627">
    <property type="entry name" value="RNA_pol_sigma70_r2"/>
</dbReference>
<gene>
    <name evidence="8" type="primary">cnrH_1</name>
    <name evidence="8" type="ORF">Enr8_00790</name>
</gene>
<dbReference type="InterPro" id="IPR014331">
    <property type="entry name" value="RNA_pol_sigma70_ECF_RHOBA"/>
</dbReference>
<dbReference type="Pfam" id="PF04545">
    <property type="entry name" value="Sigma70_r4"/>
    <property type="match status" value="1"/>
</dbReference>
<dbReference type="NCBIfam" id="TIGR02937">
    <property type="entry name" value="sigma70-ECF"/>
    <property type="match status" value="1"/>
</dbReference>
<sequence>MSQQPTNKTPPAGPLQPDEFVRLVMENEGRIFAYVVSILPGSPDVEDIVQDVITLMWEKIDDFERGTHFGAWACRIAYFKVLELRRSHGVRRAFFLSDELRESLAADAVEIWDDLAQQSSALEKCLDRLDDADRQMVLKRYGTKGTLKETAALLGKSEVTARKWIRRVLARLEKCIALRLGLEL</sequence>
<evidence type="ECO:0000259" key="6">
    <source>
        <dbReference type="Pfam" id="PF04542"/>
    </source>
</evidence>
<dbReference type="GO" id="GO:0006352">
    <property type="term" value="P:DNA-templated transcription initiation"/>
    <property type="evidence" value="ECO:0007669"/>
    <property type="project" value="InterPro"/>
</dbReference>
<dbReference type="Proteomes" id="UP000318878">
    <property type="component" value="Unassembled WGS sequence"/>
</dbReference>
<dbReference type="Pfam" id="PF04542">
    <property type="entry name" value="Sigma70_r2"/>
    <property type="match status" value="1"/>
</dbReference>
<dbReference type="GO" id="GO:0003677">
    <property type="term" value="F:DNA binding"/>
    <property type="evidence" value="ECO:0007669"/>
    <property type="project" value="UniProtKB-KW"/>
</dbReference>
<dbReference type="PANTHER" id="PTHR43133:SF51">
    <property type="entry name" value="RNA POLYMERASE SIGMA FACTOR"/>
    <property type="match status" value="1"/>
</dbReference>
<dbReference type="InterPro" id="IPR013324">
    <property type="entry name" value="RNA_pol_sigma_r3/r4-like"/>
</dbReference>
<dbReference type="EMBL" id="SJPF01000001">
    <property type="protein sequence ID" value="TWT38387.1"/>
    <property type="molecule type" value="Genomic_DNA"/>
</dbReference>
<dbReference type="InterPro" id="IPR013325">
    <property type="entry name" value="RNA_pol_sigma_r2"/>
</dbReference>